<dbReference type="Proteomes" id="UP000011508">
    <property type="component" value="Unassembled WGS sequence"/>
</dbReference>
<keyword evidence="3" id="KW-1185">Reference proteome</keyword>
<accession>M0IFH7</accession>
<evidence type="ECO:0000256" key="1">
    <source>
        <dbReference type="SAM" id="Phobius"/>
    </source>
</evidence>
<organism evidence="2 3">
    <name type="scientific">Haloferax sulfurifontis ATCC BAA-897</name>
    <dbReference type="NCBI Taxonomy" id="662480"/>
    <lineage>
        <taxon>Archaea</taxon>
        <taxon>Methanobacteriati</taxon>
        <taxon>Methanobacteriota</taxon>
        <taxon>Stenosarchaea group</taxon>
        <taxon>Halobacteria</taxon>
        <taxon>Halobacteriales</taxon>
        <taxon>Haloferacaceae</taxon>
        <taxon>Haloferax</taxon>
    </lineage>
</organism>
<keyword evidence="1" id="KW-1133">Transmembrane helix</keyword>
<reference evidence="2 3" key="1">
    <citation type="journal article" date="2014" name="PLoS Genet.">
        <title>Phylogenetically driven sequencing of extremely halophilic archaea reveals strategies for static and dynamic osmo-response.</title>
        <authorList>
            <person name="Becker E.A."/>
            <person name="Seitzer P.M."/>
            <person name="Tritt A."/>
            <person name="Larsen D."/>
            <person name="Krusor M."/>
            <person name="Yao A.I."/>
            <person name="Wu D."/>
            <person name="Madern D."/>
            <person name="Eisen J.A."/>
            <person name="Darling A.E."/>
            <person name="Facciotti M.T."/>
        </authorList>
    </citation>
    <scope>NUCLEOTIDE SEQUENCE [LARGE SCALE GENOMIC DNA]</scope>
    <source>
        <strain evidence="2 3">ATCC BAA-897</strain>
    </source>
</reference>
<feature type="transmembrane region" description="Helical" evidence="1">
    <location>
        <begin position="42"/>
        <end position="61"/>
    </location>
</feature>
<gene>
    <name evidence="2" type="ORF">C441_07595</name>
</gene>
<evidence type="ECO:0000313" key="2">
    <source>
        <dbReference type="EMBL" id="ELZ94598.1"/>
    </source>
</evidence>
<name>M0IFH7_9EURY</name>
<feature type="transmembrane region" description="Helical" evidence="1">
    <location>
        <begin position="93"/>
        <end position="109"/>
    </location>
</feature>
<keyword evidence="1" id="KW-0812">Transmembrane</keyword>
<dbReference type="EMBL" id="AOLM01000012">
    <property type="protein sequence ID" value="ELZ94598.1"/>
    <property type="molecule type" value="Genomic_DNA"/>
</dbReference>
<keyword evidence="1" id="KW-0472">Membrane</keyword>
<evidence type="ECO:0000313" key="3">
    <source>
        <dbReference type="Proteomes" id="UP000011508"/>
    </source>
</evidence>
<comment type="caution">
    <text evidence="2">The sequence shown here is derived from an EMBL/GenBank/DDBJ whole genome shotgun (WGS) entry which is preliminary data.</text>
</comment>
<feature type="transmembrane region" description="Helical" evidence="1">
    <location>
        <begin position="67"/>
        <end position="86"/>
    </location>
</feature>
<dbReference type="AlphaFoldDB" id="M0IFH7"/>
<protein>
    <submittedName>
        <fullName evidence="2">Uncharacterized protein</fullName>
    </submittedName>
</protein>
<dbReference type="PATRIC" id="fig|662480.6.peg.1500"/>
<sequence length="144" mass="15150">MSAPSNSEAATDRSRRAVCQSIIQFRTQSSTVSSRITERPRVLVFSLLTLVWGGLTVRAAVRGHDPVQVLLLASLTGAALTVLLFHRIPNVERLVVVPLGVVGVTAYAVGAPTDLPVLLVLLGVGGAVDLLWDPTGNVQGSQSD</sequence>
<proteinExistence type="predicted"/>